<reference evidence="1" key="1">
    <citation type="submission" date="2014-03" db="EMBL/GenBank/DDBJ databases">
        <authorList>
            <person name="Genoscope - CEA"/>
        </authorList>
    </citation>
    <scope>NUCLEOTIDE SEQUENCE [LARGE SCALE GENOMIC DNA]</scope>
    <source>
        <strain evidence="1">CF27</strain>
    </source>
</reference>
<proteinExistence type="predicted"/>
<name>A0A060UJM0_9PROT</name>
<dbReference type="RefSeq" id="WP_156103791.1">
    <property type="nucleotide sequence ID" value="NZ_CCCS020000002.1"/>
</dbReference>
<accession>A0A060UJM0</accession>
<sequence>MNNSEIIKFNADATYSSWSYEHFLMLQPSISVDGMWFANGAYFINCLSIEPGDVTENGESLVEWFNQKCRAITAPVSLTSSLPDNAIRVPGRSVEERVDLIGSPLTIRDIVSILSRSIPRSLPDFDFKTRPPVATLYVSRDITSAEKAIFETTLKPYLGRMRLEIIVDASYFSDELGFRHPAFIQGDIDLIPARRLPRGISSNLRRLSEEDEDTWVSRRRYLFAGNTHHIDLPNAFGADVSKCLINASVLTPRNLRMAISLYGQVQIAMPITEAYSRVLNGLQVSEDDLVELSRRGRVVFLLPQSLDRYPITLIHKIAEANQDSLLLSRSLATHIVQERKRRIPLLYAPLSGVERHKILEALVNIEDPILQPLSRGMADVLGQFWSSSEILLESRGAMGLMSGGIANLIAMMIKIMTGRDLELEMMTAGASVEWAAALGSTVIPYHDDVFSEQKLTEILASAYSGVRDLTMPSSVGDVEVVVDGLLSVNNDASILDVASIFDGDEVNRIRRLVLSTASDNDSIQEAVENFNNRVSGYERDQARLKKIDILGLVGAISAVPLAAQYPEAAYIPLSIWITKYLLDNSRISLSNETNIGEFLHAINSFESRDVVMVSRLRSSISNASRH</sequence>
<evidence type="ECO:0000313" key="2">
    <source>
        <dbReference type="EMBL" id="SMH66767.1"/>
    </source>
</evidence>
<organism evidence="1">
    <name type="scientific">Acidithiobacillus ferrivorans</name>
    <dbReference type="NCBI Taxonomy" id="160808"/>
    <lineage>
        <taxon>Bacteria</taxon>
        <taxon>Pseudomonadati</taxon>
        <taxon>Pseudomonadota</taxon>
        <taxon>Acidithiobacillia</taxon>
        <taxon>Acidithiobacillales</taxon>
        <taxon>Acidithiobacillaceae</taxon>
        <taxon>Acidithiobacillus</taxon>
    </lineage>
</organism>
<reference evidence="1" key="2">
    <citation type="submission" date="2014-07" db="EMBL/GenBank/DDBJ databases">
        <title>Initial genome analysis of the psychrotolerant acidophile Acidithiobacillus ferrivorans CF27: insights into iron and sulfur oxidation pathways and into biofilm formation.</title>
        <authorList>
            <person name="Talla E."/>
            <person name="Hedrich S."/>
            <person name="Mangenot S."/>
            <person name="Ji B."/>
            <person name="Johnson D.B."/>
            <person name="Barbe V."/>
            <person name="Bonnefoy V."/>
        </authorList>
    </citation>
    <scope>NUCLEOTIDE SEQUENCE [LARGE SCALE GENOMIC DNA]</scope>
    <source>
        <strain evidence="1">CF27</strain>
    </source>
</reference>
<dbReference type="AlphaFoldDB" id="A0A060UJM0"/>
<keyword evidence="3" id="KW-1185">Reference proteome</keyword>
<evidence type="ECO:0000313" key="1">
    <source>
        <dbReference type="EMBL" id="CDQ08566.1"/>
    </source>
</evidence>
<dbReference type="EMBL" id="LT841305">
    <property type="protein sequence ID" value="SMH66767.1"/>
    <property type="molecule type" value="Genomic_DNA"/>
</dbReference>
<gene>
    <name evidence="1" type="ORF">AFERRI_100001</name>
    <name evidence="2" type="ORF">AFERRI_40116</name>
</gene>
<dbReference type="EMBL" id="CCCS020000002">
    <property type="protein sequence ID" value="CDQ08566.1"/>
    <property type="molecule type" value="Genomic_DNA"/>
</dbReference>
<dbReference type="Proteomes" id="UP000193925">
    <property type="component" value="Chromosome AFERRI"/>
</dbReference>
<evidence type="ECO:0000313" key="3">
    <source>
        <dbReference type="Proteomes" id="UP000193925"/>
    </source>
</evidence>
<reference evidence="2 3" key="3">
    <citation type="submission" date="2017-03" db="EMBL/GenBank/DDBJ databases">
        <authorList>
            <person name="Regsiter A."/>
            <person name="William W."/>
        </authorList>
    </citation>
    <scope>NUCLEOTIDE SEQUENCE [LARGE SCALE GENOMIC DNA]</scope>
    <source>
        <strain evidence="2">PRJEB5721</strain>
    </source>
</reference>
<protein>
    <submittedName>
        <fullName evidence="1">Uncharacterized protein</fullName>
    </submittedName>
</protein>